<dbReference type="Proteomes" id="UP000324222">
    <property type="component" value="Unassembled WGS sequence"/>
</dbReference>
<evidence type="ECO:0000256" key="1">
    <source>
        <dbReference type="SAM" id="MobiDB-lite"/>
    </source>
</evidence>
<keyword evidence="3" id="KW-1185">Reference proteome</keyword>
<comment type="caution">
    <text evidence="2">The sequence shown here is derived from an EMBL/GenBank/DDBJ whole genome shotgun (WGS) entry which is preliminary data.</text>
</comment>
<proteinExistence type="predicted"/>
<reference evidence="2 3" key="1">
    <citation type="submission" date="2019-05" db="EMBL/GenBank/DDBJ databases">
        <title>Another draft genome of Portunus trituberculatus and its Hox gene families provides insights of decapod evolution.</title>
        <authorList>
            <person name="Jeong J.-H."/>
            <person name="Song I."/>
            <person name="Kim S."/>
            <person name="Choi T."/>
            <person name="Kim D."/>
            <person name="Ryu S."/>
            <person name="Kim W."/>
        </authorList>
    </citation>
    <scope>NUCLEOTIDE SEQUENCE [LARGE SCALE GENOMIC DNA]</scope>
    <source>
        <tissue evidence="2">Muscle</tissue>
    </source>
</reference>
<dbReference type="EMBL" id="VSRR010001244">
    <property type="protein sequence ID" value="MPC23714.1"/>
    <property type="molecule type" value="Genomic_DNA"/>
</dbReference>
<feature type="region of interest" description="Disordered" evidence="1">
    <location>
        <begin position="11"/>
        <end position="38"/>
    </location>
</feature>
<evidence type="ECO:0000313" key="2">
    <source>
        <dbReference type="EMBL" id="MPC23714.1"/>
    </source>
</evidence>
<gene>
    <name evidence="2" type="ORF">E2C01_016773</name>
</gene>
<protein>
    <submittedName>
        <fullName evidence="2">Uncharacterized protein</fullName>
    </submittedName>
</protein>
<evidence type="ECO:0000313" key="3">
    <source>
        <dbReference type="Proteomes" id="UP000324222"/>
    </source>
</evidence>
<name>A0A5B7DRP8_PORTR</name>
<organism evidence="2 3">
    <name type="scientific">Portunus trituberculatus</name>
    <name type="common">Swimming crab</name>
    <name type="synonym">Neptunus trituberculatus</name>
    <dbReference type="NCBI Taxonomy" id="210409"/>
    <lineage>
        <taxon>Eukaryota</taxon>
        <taxon>Metazoa</taxon>
        <taxon>Ecdysozoa</taxon>
        <taxon>Arthropoda</taxon>
        <taxon>Crustacea</taxon>
        <taxon>Multicrustacea</taxon>
        <taxon>Malacostraca</taxon>
        <taxon>Eumalacostraca</taxon>
        <taxon>Eucarida</taxon>
        <taxon>Decapoda</taxon>
        <taxon>Pleocyemata</taxon>
        <taxon>Brachyura</taxon>
        <taxon>Eubrachyura</taxon>
        <taxon>Portunoidea</taxon>
        <taxon>Portunidae</taxon>
        <taxon>Portuninae</taxon>
        <taxon>Portunus</taxon>
    </lineage>
</organism>
<dbReference type="AlphaFoldDB" id="A0A5B7DRP8"/>
<feature type="compositionally biased region" description="Basic residues" evidence="1">
    <location>
        <begin position="21"/>
        <end position="31"/>
    </location>
</feature>
<sequence length="118" mass="13681">MWIVCGPTKIQGRSPGERKDMKTKKVTRRNGKISQMRRGAWRSCSMEQVILLKNHSLKRLVMMINSSVGVELLTGQENGRPRRERRVPKWMAYYVAASKHGHEMENEERNRASPMGGW</sequence>
<accession>A0A5B7DRP8</accession>